<evidence type="ECO:0000313" key="2">
    <source>
        <dbReference type="EMBL" id="AGE96629.1"/>
    </source>
</evidence>
<sequence length="116" mass="13721">MSLIMEAHSEHLCLRMIRLNADEMEEPLLHYMSYERLVNTYERYKSIGIVAEIAKRVFVETRILMTKVSTAQCMKPGREKRWKGSVRRRSLENFRLRGGIQWYSHAFRGMAIGLQN</sequence>
<dbReference type="Pfam" id="PF12376">
    <property type="entry name" value="DUF3654"/>
    <property type="match status" value="1"/>
</dbReference>
<organism evidence="2">
    <name type="scientific">Encephalitozoon cuniculi</name>
    <name type="common">Microsporidian parasite</name>
    <dbReference type="NCBI Taxonomy" id="6035"/>
    <lineage>
        <taxon>Eukaryota</taxon>
        <taxon>Fungi</taxon>
        <taxon>Fungi incertae sedis</taxon>
        <taxon>Microsporidia</taxon>
        <taxon>Unikaryonidae</taxon>
        <taxon>Encephalitozoon</taxon>
    </lineage>
</organism>
<dbReference type="AlphaFoldDB" id="M1JM63"/>
<name>M1JM63_ENCCN</name>
<dbReference type="VEuPathDB" id="MicrosporidiaDB:AEWD_110030"/>
<dbReference type="VEuPathDB" id="MicrosporidiaDB:AEWQ_110030"/>
<evidence type="ECO:0000256" key="1">
    <source>
        <dbReference type="ARBA" id="ARBA00009465"/>
    </source>
</evidence>
<dbReference type="InterPro" id="IPR022115">
    <property type="entry name" value="DUF3654"/>
</dbReference>
<comment type="similarity">
    <text evidence="1">Belongs to the UPF0329 family.</text>
</comment>
<protein>
    <submittedName>
        <fullName evidence="2">Uncharacterized protein</fullName>
    </submittedName>
</protein>
<proteinExistence type="inferred from homology"/>
<dbReference type="VEuPathDB" id="MicrosporidiaDB:M970_110030"/>
<accession>M1JM63</accession>
<gene>
    <name evidence="2" type="ORF">ECU11_0080</name>
</gene>
<reference evidence="2" key="1">
    <citation type="journal article" date="2013" name="Eukaryot. Cell">
        <title>Extremely Reduced Levels of Heterozygosity in the Vertebrate Pathogen Encephalitozoon cuniculi.</title>
        <authorList>
            <person name="Selman M."/>
            <person name="Sak B."/>
            <person name="Kvac M."/>
            <person name="Farinelli L."/>
            <person name="Weiss L.M."/>
            <person name="Corradi N."/>
        </authorList>
    </citation>
    <scope>NUCLEOTIDE SEQUENCE</scope>
</reference>
<dbReference type="VEuPathDB" id="MicrosporidiaDB:ECU05_1650"/>
<dbReference type="VEuPathDB" id="MicrosporidiaDB:AEWR_110030"/>
<dbReference type="EMBL" id="KC513628">
    <property type="protein sequence ID" value="AGE96629.1"/>
    <property type="molecule type" value="Genomic_DNA"/>
</dbReference>